<dbReference type="GO" id="GO:0016485">
    <property type="term" value="P:protein processing"/>
    <property type="evidence" value="ECO:0007669"/>
    <property type="project" value="TreeGrafter"/>
</dbReference>
<dbReference type="PANTHER" id="PTHR11733:SF167">
    <property type="entry name" value="FI17812P1-RELATED"/>
    <property type="match status" value="1"/>
</dbReference>
<keyword evidence="3" id="KW-0645">Protease</keyword>
<feature type="domain" description="Peptidase M13 C-terminal" evidence="8">
    <location>
        <begin position="269"/>
        <end position="473"/>
    </location>
</feature>
<dbReference type="InterPro" id="IPR024079">
    <property type="entry name" value="MetalloPept_cat_dom_sf"/>
</dbReference>
<name>A0A6J7KE32_9ZZZZ</name>
<evidence type="ECO:0000256" key="6">
    <source>
        <dbReference type="ARBA" id="ARBA00022833"/>
    </source>
</evidence>
<evidence type="ECO:0000256" key="3">
    <source>
        <dbReference type="ARBA" id="ARBA00022670"/>
    </source>
</evidence>
<dbReference type="Pfam" id="PF01431">
    <property type="entry name" value="Peptidase_M13"/>
    <property type="match status" value="1"/>
</dbReference>
<dbReference type="InterPro" id="IPR008753">
    <property type="entry name" value="Peptidase_M13_N"/>
</dbReference>
<evidence type="ECO:0000259" key="8">
    <source>
        <dbReference type="Pfam" id="PF01431"/>
    </source>
</evidence>
<evidence type="ECO:0000256" key="2">
    <source>
        <dbReference type="ARBA" id="ARBA00007357"/>
    </source>
</evidence>
<comment type="cofactor">
    <cofactor evidence="1">
        <name>Zn(2+)</name>
        <dbReference type="ChEBI" id="CHEBI:29105"/>
    </cofactor>
</comment>
<dbReference type="PRINTS" id="PR00786">
    <property type="entry name" value="NEPRILYSIN"/>
</dbReference>
<evidence type="ECO:0000256" key="1">
    <source>
        <dbReference type="ARBA" id="ARBA00001947"/>
    </source>
</evidence>
<dbReference type="CDD" id="cd08662">
    <property type="entry name" value="M13"/>
    <property type="match status" value="1"/>
</dbReference>
<dbReference type="GO" id="GO:0004222">
    <property type="term" value="F:metalloendopeptidase activity"/>
    <property type="evidence" value="ECO:0007669"/>
    <property type="project" value="InterPro"/>
</dbReference>
<evidence type="ECO:0000259" key="9">
    <source>
        <dbReference type="Pfam" id="PF05649"/>
    </source>
</evidence>
<dbReference type="SUPFAM" id="SSF55486">
    <property type="entry name" value="Metalloproteases ('zincins'), catalytic domain"/>
    <property type="match status" value="1"/>
</dbReference>
<reference evidence="10" key="1">
    <citation type="submission" date="2020-05" db="EMBL/GenBank/DDBJ databases">
        <authorList>
            <person name="Chiriac C."/>
            <person name="Salcher M."/>
            <person name="Ghai R."/>
            <person name="Kavagutti S V."/>
        </authorList>
    </citation>
    <scope>NUCLEOTIDE SEQUENCE</scope>
</reference>
<dbReference type="PROSITE" id="PS51885">
    <property type="entry name" value="NEPRILYSIN"/>
    <property type="match status" value="1"/>
</dbReference>
<evidence type="ECO:0000313" key="10">
    <source>
        <dbReference type="EMBL" id="CAB4954126.1"/>
    </source>
</evidence>
<dbReference type="InterPro" id="IPR018497">
    <property type="entry name" value="Peptidase_M13_C"/>
</dbReference>
<feature type="domain" description="Peptidase M13 N-terminal" evidence="9">
    <location>
        <begin position="1"/>
        <end position="217"/>
    </location>
</feature>
<keyword evidence="5" id="KW-0378">Hydrolase</keyword>
<evidence type="ECO:0000256" key="5">
    <source>
        <dbReference type="ARBA" id="ARBA00022801"/>
    </source>
</evidence>
<evidence type="ECO:0000256" key="4">
    <source>
        <dbReference type="ARBA" id="ARBA00022723"/>
    </source>
</evidence>
<proteinExistence type="inferred from homology"/>
<dbReference type="PANTHER" id="PTHR11733">
    <property type="entry name" value="ZINC METALLOPROTEASE FAMILY M13 NEPRILYSIN-RELATED"/>
    <property type="match status" value="1"/>
</dbReference>
<dbReference type="GO" id="GO:0046872">
    <property type="term" value="F:metal ion binding"/>
    <property type="evidence" value="ECO:0007669"/>
    <property type="project" value="UniProtKB-KW"/>
</dbReference>
<keyword evidence="4" id="KW-0479">Metal-binding</keyword>
<dbReference type="AlphaFoldDB" id="A0A6J7KE32"/>
<dbReference type="Gene3D" id="3.40.390.10">
    <property type="entry name" value="Collagenase (Catalytic Domain)"/>
    <property type="match status" value="1"/>
</dbReference>
<organism evidence="10">
    <name type="scientific">freshwater metagenome</name>
    <dbReference type="NCBI Taxonomy" id="449393"/>
    <lineage>
        <taxon>unclassified sequences</taxon>
        <taxon>metagenomes</taxon>
        <taxon>ecological metagenomes</taxon>
    </lineage>
</organism>
<gene>
    <name evidence="10" type="ORF">UFOPK3837_00628</name>
</gene>
<comment type="similarity">
    <text evidence="2">Belongs to the peptidase M13 family.</text>
</comment>
<keyword evidence="7" id="KW-0482">Metalloprotease</keyword>
<dbReference type="GO" id="GO:0005886">
    <property type="term" value="C:plasma membrane"/>
    <property type="evidence" value="ECO:0007669"/>
    <property type="project" value="TreeGrafter"/>
</dbReference>
<dbReference type="InterPro" id="IPR000718">
    <property type="entry name" value="Peptidase_M13"/>
</dbReference>
<sequence>MFEHAGHSPAEALAAANKIMAFETELATHHWDVVATRDAEKTYNLYDFEKLQAMTPTISWRKFLEGSQVSTDLLFESVVMTPSFFEGLESLYNDARLEEVRLWLSWQVINSMAPYLSDEFVNTRFAFYGTKLTGQPEMRARWKRGVQLVEGSLGEAVGEIYVQKHFPPAAKAQMDDLVHWLIEAYRESINNLTWMTEETKKKALVKLEKFVPKIGYPNKWKDYSSLSIDRDDLVGNVRRSNAWGTDKEAAKIGAPLDRDEWFMTPQTVNAYYNPGFNEIVFPAAILQPPFFSPLADAAVNFGGIGGVIGHEIGHGFDDQGSKYDGDGALISWWTDADREAFENLTKALIAQYDELTPAGLSDEFKVNGALTIGENIGDLGGIMIAYKAYLLSLGGEEPPVIDGRSGAERFLLSWGQIWRGKSREEIAIQRLATDPHSPSEFRCNQVARNFDVYHETFETQPGDKMWLEPAKRVSIW</sequence>
<accession>A0A6J7KE32</accession>
<keyword evidence="6" id="KW-0862">Zinc</keyword>
<evidence type="ECO:0000256" key="7">
    <source>
        <dbReference type="ARBA" id="ARBA00023049"/>
    </source>
</evidence>
<dbReference type="Pfam" id="PF05649">
    <property type="entry name" value="Peptidase_M13_N"/>
    <property type="match status" value="1"/>
</dbReference>
<protein>
    <submittedName>
        <fullName evidence="10">Unannotated protein</fullName>
    </submittedName>
</protein>
<dbReference type="EMBL" id="CAFBNO010000020">
    <property type="protein sequence ID" value="CAB4954126.1"/>
    <property type="molecule type" value="Genomic_DNA"/>
</dbReference>